<dbReference type="PANTHER" id="PTHR44520:SF2">
    <property type="entry name" value="RESPONSE REGULATOR RCP1"/>
    <property type="match status" value="1"/>
</dbReference>
<keyword evidence="1" id="KW-0597">Phosphoprotein</keyword>
<name>A0A1Z4LPH8_9CYAN</name>
<dbReference type="AlphaFoldDB" id="A0A1Z4LPH8"/>
<dbReference type="InterPro" id="IPR001789">
    <property type="entry name" value="Sig_transdc_resp-reg_receiver"/>
</dbReference>
<dbReference type="PROSITE" id="PS50110">
    <property type="entry name" value="RESPONSE_REGULATORY"/>
    <property type="match status" value="1"/>
</dbReference>
<feature type="domain" description="Response regulatory" evidence="2">
    <location>
        <begin position="15"/>
        <end position="142"/>
    </location>
</feature>
<evidence type="ECO:0000259" key="2">
    <source>
        <dbReference type="PROSITE" id="PS50110"/>
    </source>
</evidence>
<dbReference type="SMART" id="SM00448">
    <property type="entry name" value="REC"/>
    <property type="match status" value="1"/>
</dbReference>
<dbReference type="GO" id="GO:0000160">
    <property type="term" value="P:phosphorelay signal transduction system"/>
    <property type="evidence" value="ECO:0007669"/>
    <property type="project" value="InterPro"/>
</dbReference>
<dbReference type="CDD" id="cd17557">
    <property type="entry name" value="REC_Rcp-like"/>
    <property type="match status" value="1"/>
</dbReference>
<dbReference type="EMBL" id="AP018227">
    <property type="protein sequence ID" value="BAY83064.1"/>
    <property type="molecule type" value="Genomic_DNA"/>
</dbReference>
<accession>A0A1Z4LPH8</accession>
<dbReference type="Gene3D" id="3.40.50.2300">
    <property type="match status" value="1"/>
</dbReference>
<proteinExistence type="predicted"/>
<feature type="modified residue" description="4-aspartylphosphate" evidence="1">
    <location>
        <position position="75"/>
    </location>
</feature>
<gene>
    <name evidence="3" type="ORF">NIES267_25500</name>
</gene>
<evidence type="ECO:0000313" key="3">
    <source>
        <dbReference type="EMBL" id="BAY83064.1"/>
    </source>
</evidence>
<dbReference type="Proteomes" id="UP000218418">
    <property type="component" value="Chromosome"/>
</dbReference>
<reference evidence="3 4" key="1">
    <citation type="submission" date="2017-06" db="EMBL/GenBank/DDBJ databases">
        <title>Genome sequencing of cyanobaciteial culture collection at National Institute for Environmental Studies (NIES).</title>
        <authorList>
            <person name="Hirose Y."/>
            <person name="Shimura Y."/>
            <person name="Fujisawa T."/>
            <person name="Nakamura Y."/>
            <person name="Kawachi M."/>
        </authorList>
    </citation>
    <scope>NUCLEOTIDE SEQUENCE [LARGE SCALE GENOMIC DNA]</scope>
    <source>
        <strain evidence="3 4">NIES-267</strain>
    </source>
</reference>
<dbReference type="PANTHER" id="PTHR44520">
    <property type="entry name" value="RESPONSE REGULATOR RCP1-RELATED"/>
    <property type="match status" value="1"/>
</dbReference>
<organism evidence="3 4">
    <name type="scientific">Calothrix parasitica NIES-267</name>
    <dbReference type="NCBI Taxonomy" id="1973488"/>
    <lineage>
        <taxon>Bacteria</taxon>
        <taxon>Bacillati</taxon>
        <taxon>Cyanobacteriota</taxon>
        <taxon>Cyanophyceae</taxon>
        <taxon>Nostocales</taxon>
        <taxon>Calotrichaceae</taxon>
        <taxon>Calothrix</taxon>
    </lineage>
</organism>
<dbReference type="SUPFAM" id="SSF52172">
    <property type="entry name" value="CheY-like"/>
    <property type="match status" value="1"/>
</dbReference>
<keyword evidence="4" id="KW-1185">Reference proteome</keyword>
<evidence type="ECO:0000313" key="4">
    <source>
        <dbReference type="Proteomes" id="UP000218418"/>
    </source>
</evidence>
<dbReference type="InterPro" id="IPR052893">
    <property type="entry name" value="TCS_response_regulator"/>
</dbReference>
<dbReference type="Pfam" id="PF00072">
    <property type="entry name" value="Response_reg"/>
    <property type="match status" value="1"/>
</dbReference>
<dbReference type="InterPro" id="IPR011006">
    <property type="entry name" value="CheY-like_superfamily"/>
</dbReference>
<sequence length="151" mass="17264">MELQLVREMEDKTLNVLLVEDDEVDVMNVKRAFQKKNIKNPLYVASNGIEALKILRGGSNNYPRIPQQRRIILLDLNMPRMGGLEFLQELRADSNLKSIPVIILTTSDEDKDRIEAYSLNVAGYLLKPVKSSQFNEAIATLNNYWTLCEIP</sequence>
<protein>
    <submittedName>
        <fullName evidence="3">Response regulator receiver domain protein</fullName>
    </submittedName>
</protein>
<evidence type="ECO:0000256" key="1">
    <source>
        <dbReference type="PROSITE-ProRule" id="PRU00169"/>
    </source>
</evidence>